<evidence type="ECO:0000256" key="2">
    <source>
        <dbReference type="SAM" id="Phobius"/>
    </source>
</evidence>
<feature type="transmembrane region" description="Helical" evidence="2">
    <location>
        <begin position="84"/>
        <end position="104"/>
    </location>
</feature>
<keyword evidence="4" id="KW-1185">Reference proteome</keyword>
<comment type="caution">
    <text evidence="3">The sequence shown here is derived from an EMBL/GenBank/DDBJ whole genome shotgun (WGS) entry which is preliminary data.</text>
</comment>
<feature type="region of interest" description="Disordered" evidence="1">
    <location>
        <begin position="46"/>
        <end position="65"/>
    </location>
</feature>
<dbReference type="Proteomes" id="UP000466864">
    <property type="component" value="Unassembled WGS sequence"/>
</dbReference>
<evidence type="ECO:0000256" key="1">
    <source>
        <dbReference type="SAM" id="MobiDB-lite"/>
    </source>
</evidence>
<keyword evidence="2" id="KW-1133">Transmembrane helix</keyword>
<dbReference type="RefSeq" id="WP_154456888.1">
    <property type="nucleotide sequence ID" value="NZ_VUMV01000001.1"/>
</dbReference>
<reference evidence="3 4" key="1">
    <citation type="submission" date="2019-08" db="EMBL/GenBank/DDBJ databases">
        <title>In-depth cultivation of the pig gut microbiome towards novel bacterial diversity and tailored functional studies.</title>
        <authorList>
            <person name="Wylensek D."/>
            <person name="Hitch T.C.A."/>
            <person name="Clavel T."/>
        </authorList>
    </citation>
    <scope>NUCLEOTIDE SEQUENCE [LARGE SCALE GENOMIC DNA]</scope>
    <source>
        <strain evidence="3 4">Oil+RF-744-WCA-WT-13</strain>
    </source>
</reference>
<gene>
    <name evidence="3" type="ORF">FYJ60_01925</name>
</gene>
<sequence>MDEYRKYRNIVKNIHVPEELKRDLLLQAENRKKKEASDRIKEFQVGRKAADETEKQLTGKKGQDRGKRIKFAGSRRKIQRVTKGVAAAACVCALLTGVLAYQNFLPGKTASMTGNAGADQQAGTTAVPDGSSNGEVSGKVDNRNKFYLAGPEEEAGDVTASSMQGESGTVKDPSETEEPKTEENADGESGTSEGENVEDYQGSSAQTGQAGSDVVKRIALTPVDTYAGTQYFPGCEFLVGGDNIRSVSLQIDRGGLYTVAAETMTDLEAREKRKELTQNADYIAENYKITDYEIDETNASEDDSVVTFYTKTYVGQTLTLEGREEMQERVGFYLPDEAFSDEDEAVDLRQAAHKSLDYLNGAVLSLKVSFSDGTEENYSYRLDTGKIKYSYEGGEGHIIPEFLSEEEAQDQPYLYGILMTDVTARQ</sequence>
<feature type="compositionally biased region" description="Basic and acidic residues" evidence="1">
    <location>
        <begin position="172"/>
        <end position="183"/>
    </location>
</feature>
<proteinExistence type="predicted"/>
<keyword evidence="2" id="KW-0812">Transmembrane</keyword>
<feature type="region of interest" description="Disordered" evidence="1">
    <location>
        <begin position="153"/>
        <end position="211"/>
    </location>
</feature>
<accession>A0A7X2P6G8</accession>
<organism evidence="3 4">
    <name type="scientific">Bilifractor porci</name>
    <dbReference type="NCBI Taxonomy" id="2606636"/>
    <lineage>
        <taxon>Bacteria</taxon>
        <taxon>Bacillati</taxon>
        <taxon>Bacillota</taxon>
        <taxon>Clostridia</taxon>
        <taxon>Lachnospirales</taxon>
        <taxon>Lachnospiraceae</taxon>
        <taxon>Bilifractor</taxon>
    </lineage>
</organism>
<evidence type="ECO:0000313" key="3">
    <source>
        <dbReference type="EMBL" id="MST81094.1"/>
    </source>
</evidence>
<keyword evidence="2" id="KW-0472">Membrane</keyword>
<feature type="compositionally biased region" description="Polar residues" evidence="1">
    <location>
        <begin position="201"/>
        <end position="210"/>
    </location>
</feature>
<dbReference type="EMBL" id="VUMV01000001">
    <property type="protein sequence ID" value="MST81094.1"/>
    <property type="molecule type" value="Genomic_DNA"/>
</dbReference>
<name>A0A7X2P6G8_9FIRM</name>
<feature type="region of interest" description="Disordered" evidence="1">
    <location>
        <begin position="113"/>
        <end position="141"/>
    </location>
</feature>
<evidence type="ECO:0000313" key="4">
    <source>
        <dbReference type="Proteomes" id="UP000466864"/>
    </source>
</evidence>
<dbReference type="AlphaFoldDB" id="A0A7X2P6G8"/>
<protein>
    <submittedName>
        <fullName evidence="3">Uncharacterized protein</fullName>
    </submittedName>
</protein>